<dbReference type="Proteomes" id="UP000054018">
    <property type="component" value="Unassembled WGS sequence"/>
</dbReference>
<dbReference type="STRING" id="765257.A0A0C9YJI1"/>
<dbReference type="InterPro" id="IPR045341">
    <property type="entry name" value="DUF6532"/>
</dbReference>
<sequence length="158" mass="17543">MWHSIIQGKAHEILTWFHNIGKHRSDAENQSEAQMLIRGAVFLRDGVDAEGSTNNMAHPALVALITDFFYALSSLSIAFPEVFSCEVPKVAMCLVATTLHAALNEYTQTGTRQDCPFEYVGYSRVFTGFLDMQHQLDLVPKHASKTKALGIAWVTSGR</sequence>
<reference evidence="3" key="2">
    <citation type="submission" date="2015-01" db="EMBL/GenBank/DDBJ databases">
        <title>Evolutionary Origins and Diversification of the Mycorrhizal Mutualists.</title>
        <authorList>
            <consortium name="DOE Joint Genome Institute"/>
            <consortium name="Mycorrhizal Genomics Consortium"/>
            <person name="Kohler A."/>
            <person name="Kuo A."/>
            <person name="Nagy L.G."/>
            <person name="Floudas D."/>
            <person name="Copeland A."/>
            <person name="Barry K.W."/>
            <person name="Cichocki N."/>
            <person name="Veneault-Fourrey C."/>
            <person name="LaButti K."/>
            <person name="Lindquist E.A."/>
            <person name="Lipzen A."/>
            <person name="Lundell T."/>
            <person name="Morin E."/>
            <person name="Murat C."/>
            <person name="Riley R."/>
            <person name="Ohm R."/>
            <person name="Sun H."/>
            <person name="Tunlid A."/>
            <person name="Henrissat B."/>
            <person name="Grigoriev I.V."/>
            <person name="Hibbett D.S."/>
            <person name="Martin F."/>
        </authorList>
    </citation>
    <scope>NUCLEOTIDE SEQUENCE [LARGE SCALE GENOMIC DNA]</scope>
    <source>
        <strain evidence="3">441</strain>
    </source>
</reference>
<dbReference type="EMBL" id="KN833964">
    <property type="protein sequence ID" value="KIK13949.1"/>
    <property type="molecule type" value="Genomic_DNA"/>
</dbReference>
<proteinExistence type="predicted"/>
<dbReference type="HOGENOM" id="CLU_060373_1_0_1"/>
<evidence type="ECO:0000313" key="2">
    <source>
        <dbReference type="EMBL" id="KIK13949.1"/>
    </source>
</evidence>
<keyword evidence="3" id="KW-1185">Reference proteome</keyword>
<evidence type="ECO:0000259" key="1">
    <source>
        <dbReference type="Pfam" id="PF20149"/>
    </source>
</evidence>
<organism evidence="2 3">
    <name type="scientific">Pisolithus microcarpus 441</name>
    <dbReference type="NCBI Taxonomy" id="765257"/>
    <lineage>
        <taxon>Eukaryota</taxon>
        <taxon>Fungi</taxon>
        <taxon>Dikarya</taxon>
        <taxon>Basidiomycota</taxon>
        <taxon>Agaricomycotina</taxon>
        <taxon>Agaricomycetes</taxon>
        <taxon>Agaricomycetidae</taxon>
        <taxon>Boletales</taxon>
        <taxon>Sclerodermatineae</taxon>
        <taxon>Pisolithaceae</taxon>
        <taxon>Pisolithus</taxon>
    </lineage>
</organism>
<gene>
    <name evidence="2" type="ORF">PISMIDRAFT_117901</name>
</gene>
<dbReference type="AlphaFoldDB" id="A0A0C9YJI1"/>
<evidence type="ECO:0000313" key="3">
    <source>
        <dbReference type="Proteomes" id="UP000054018"/>
    </source>
</evidence>
<reference evidence="2 3" key="1">
    <citation type="submission" date="2014-04" db="EMBL/GenBank/DDBJ databases">
        <authorList>
            <consortium name="DOE Joint Genome Institute"/>
            <person name="Kuo A."/>
            <person name="Kohler A."/>
            <person name="Costa M.D."/>
            <person name="Nagy L.G."/>
            <person name="Floudas D."/>
            <person name="Copeland A."/>
            <person name="Barry K.W."/>
            <person name="Cichocki N."/>
            <person name="Veneault-Fourrey C."/>
            <person name="LaButti K."/>
            <person name="Lindquist E.A."/>
            <person name="Lipzen A."/>
            <person name="Lundell T."/>
            <person name="Morin E."/>
            <person name="Murat C."/>
            <person name="Sun H."/>
            <person name="Tunlid A."/>
            <person name="Henrissat B."/>
            <person name="Grigoriev I.V."/>
            <person name="Hibbett D.S."/>
            <person name="Martin F."/>
            <person name="Nordberg H.P."/>
            <person name="Cantor M.N."/>
            <person name="Hua S.X."/>
        </authorList>
    </citation>
    <scope>NUCLEOTIDE SEQUENCE [LARGE SCALE GENOMIC DNA]</scope>
    <source>
        <strain evidence="2 3">441</strain>
    </source>
</reference>
<dbReference type="Pfam" id="PF20149">
    <property type="entry name" value="DUF6532"/>
    <property type="match status" value="1"/>
</dbReference>
<accession>A0A0C9YJI1</accession>
<protein>
    <recommendedName>
        <fullName evidence="1">DUF6532 domain-containing protein</fullName>
    </recommendedName>
</protein>
<name>A0A0C9YJI1_9AGAM</name>
<feature type="domain" description="DUF6532" evidence="1">
    <location>
        <begin position="4"/>
        <end position="133"/>
    </location>
</feature>
<dbReference type="OrthoDB" id="2670686at2759"/>